<dbReference type="AlphaFoldDB" id="A0A9P8P3I3"/>
<protein>
    <submittedName>
        <fullName evidence="1">Uncharacterized protein</fullName>
    </submittedName>
</protein>
<dbReference type="Proteomes" id="UP000788993">
    <property type="component" value="Unassembled WGS sequence"/>
</dbReference>
<gene>
    <name evidence="1" type="ORF">OGATHE_003375</name>
</gene>
<sequence>MSNQLVSSRATFSFTLWVNLLTALKRTVTSWLWALLIVASVDFGVSVSQLDRNVSFQLVLESNSLNSGNSADDSTLSVGNVTNSTDVNGGLSVDDFW</sequence>
<name>A0A9P8P3I3_9ASCO</name>
<comment type="caution">
    <text evidence="1">The sequence shown here is derived from an EMBL/GenBank/DDBJ whole genome shotgun (WGS) entry which is preliminary data.</text>
</comment>
<reference evidence="1" key="1">
    <citation type="journal article" date="2021" name="Open Biol.">
        <title>Shared evolutionary footprints suggest mitochondrial oxidative damage underlies multiple complex I losses in fungi.</title>
        <authorList>
            <person name="Schikora-Tamarit M.A."/>
            <person name="Marcet-Houben M."/>
            <person name="Nosek J."/>
            <person name="Gabaldon T."/>
        </authorList>
    </citation>
    <scope>NUCLEOTIDE SEQUENCE</scope>
    <source>
        <strain evidence="1">NCAIM Y.01608</strain>
    </source>
</reference>
<reference evidence="1" key="2">
    <citation type="submission" date="2021-01" db="EMBL/GenBank/DDBJ databases">
        <authorList>
            <person name="Schikora-Tamarit M.A."/>
        </authorList>
    </citation>
    <scope>NUCLEOTIDE SEQUENCE</scope>
    <source>
        <strain evidence="1">NCAIM Y.01608</strain>
    </source>
</reference>
<dbReference type="EMBL" id="JAEUBD010001178">
    <property type="protein sequence ID" value="KAH3664560.1"/>
    <property type="molecule type" value="Genomic_DNA"/>
</dbReference>
<organism evidence="1 2">
    <name type="scientific">Ogataea polymorpha</name>
    <dbReference type="NCBI Taxonomy" id="460523"/>
    <lineage>
        <taxon>Eukaryota</taxon>
        <taxon>Fungi</taxon>
        <taxon>Dikarya</taxon>
        <taxon>Ascomycota</taxon>
        <taxon>Saccharomycotina</taxon>
        <taxon>Pichiomycetes</taxon>
        <taxon>Pichiales</taxon>
        <taxon>Pichiaceae</taxon>
        <taxon>Ogataea</taxon>
    </lineage>
</organism>
<evidence type="ECO:0000313" key="1">
    <source>
        <dbReference type="EMBL" id="KAH3664560.1"/>
    </source>
</evidence>
<evidence type="ECO:0000313" key="2">
    <source>
        <dbReference type="Proteomes" id="UP000788993"/>
    </source>
</evidence>
<keyword evidence="2" id="KW-1185">Reference proteome</keyword>
<accession>A0A9P8P3I3</accession>
<proteinExistence type="predicted"/>